<dbReference type="PANTHER" id="PTHR34075">
    <property type="entry name" value="BLR3430 PROTEIN"/>
    <property type="match status" value="1"/>
</dbReference>
<dbReference type="Gene3D" id="6.10.30.10">
    <property type="match status" value="1"/>
</dbReference>
<dbReference type="GO" id="GO:0003677">
    <property type="term" value="F:DNA binding"/>
    <property type="evidence" value="ECO:0007669"/>
    <property type="project" value="UniProtKB-KW"/>
</dbReference>
<dbReference type="InterPro" id="IPR052513">
    <property type="entry name" value="Thioester_dehydratase-like"/>
</dbReference>
<keyword evidence="3" id="KW-0238">DNA-binding</keyword>
<dbReference type="PANTHER" id="PTHR34075:SF5">
    <property type="entry name" value="BLR3430 PROTEIN"/>
    <property type="match status" value="1"/>
</dbReference>
<protein>
    <submittedName>
        <fullName evidence="3">DNA-binding protein</fullName>
    </submittedName>
</protein>
<evidence type="ECO:0000313" key="4">
    <source>
        <dbReference type="Proteomes" id="UP000468687"/>
    </source>
</evidence>
<dbReference type="SUPFAM" id="SSF50249">
    <property type="entry name" value="Nucleic acid-binding proteins"/>
    <property type="match status" value="1"/>
</dbReference>
<comment type="caution">
    <text evidence="3">The sequence shown here is derived from an EMBL/GenBank/DDBJ whole genome shotgun (WGS) entry which is preliminary data.</text>
</comment>
<feature type="domain" description="ChsH2 C-terminal OB-fold" evidence="1">
    <location>
        <begin position="56"/>
        <end position="121"/>
    </location>
</feature>
<dbReference type="InterPro" id="IPR022002">
    <property type="entry name" value="ChsH2_Znr"/>
</dbReference>
<dbReference type="Proteomes" id="UP000468687">
    <property type="component" value="Unassembled WGS sequence"/>
</dbReference>
<reference evidence="3 4" key="1">
    <citation type="journal article" date="2014" name="Int. J. Syst. Evol. Microbiol.">
        <title>Nocardioides zeae sp. nov., isolated from the stem of Zea mays.</title>
        <authorList>
            <person name="Glaeser S.P."/>
            <person name="McInroy J.A."/>
            <person name="Busse H.J."/>
            <person name="Kampfer P."/>
        </authorList>
    </citation>
    <scope>NUCLEOTIDE SEQUENCE [LARGE SCALE GENOMIC DNA]</scope>
    <source>
        <strain evidence="3 4">JCM 30728</strain>
    </source>
</reference>
<dbReference type="AlphaFoldDB" id="A0A6P0HGP7"/>
<keyword evidence="4" id="KW-1185">Reference proteome</keyword>
<dbReference type="EMBL" id="JAAGXA010000003">
    <property type="protein sequence ID" value="NEN77862.1"/>
    <property type="molecule type" value="Genomic_DNA"/>
</dbReference>
<evidence type="ECO:0000313" key="3">
    <source>
        <dbReference type="EMBL" id="NEN77862.1"/>
    </source>
</evidence>
<proteinExistence type="predicted"/>
<dbReference type="InterPro" id="IPR012340">
    <property type="entry name" value="NA-bd_OB-fold"/>
</dbReference>
<feature type="domain" description="ChsH2 rubredoxin-like zinc ribbon" evidence="2">
    <location>
        <begin position="19"/>
        <end position="54"/>
    </location>
</feature>
<dbReference type="Pfam" id="PF12172">
    <property type="entry name" value="zf-ChsH2"/>
    <property type="match status" value="1"/>
</dbReference>
<accession>A0A6P0HGP7</accession>
<organism evidence="3 4">
    <name type="scientific">Nocardioides zeae</name>
    <dbReference type="NCBI Taxonomy" id="1457234"/>
    <lineage>
        <taxon>Bacteria</taxon>
        <taxon>Bacillati</taxon>
        <taxon>Actinomycetota</taxon>
        <taxon>Actinomycetes</taxon>
        <taxon>Propionibacteriales</taxon>
        <taxon>Nocardioidaceae</taxon>
        <taxon>Nocardioides</taxon>
    </lineage>
</organism>
<evidence type="ECO:0000259" key="2">
    <source>
        <dbReference type="Pfam" id="PF12172"/>
    </source>
</evidence>
<dbReference type="InterPro" id="IPR002878">
    <property type="entry name" value="ChsH2_C"/>
</dbReference>
<sequence>MSGELPCGPADDGLDRPHWEGLREGRLLLQRCGRCRTWRWTPRLLCPGCRSFDVRWEDVEPRGRVFSWIRTHHPYLVELGPDAVPYTTVLVELPGAGGSRVLGRAAAGVDPARGFRIGEEVVGRIEDVPGAAWPLLRWAPVGTQQDVAA</sequence>
<dbReference type="Pfam" id="PF01796">
    <property type="entry name" value="OB_ChsH2_C"/>
    <property type="match status" value="1"/>
</dbReference>
<evidence type="ECO:0000259" key="1">
    <source>
        <dbReference type="Pfam" id="PF01796"/>
    </source>
</evidence>
<gene>
    <name evidence="3" type="ORF">G3T38_06190</name>
</gene>
<name>A0A6P0HGP7_9ACTN</name>